<dbReference type="AlphaFoldDB" id="A0A444UZL8"/>
<feature type="compositionally biased region" description="Polar residues" evidence="2">
    <location>
        <begin position="230"/>
        <end position="243"/>
    </location>
</feature>
<proteinExistence type="predicted"/>
<protein>
    <submittedName>
        <fullName evidence="3">Programmed cell death protein 7</fullName>
    </submittedName>
</protein>
<dbReference type="Proteomes" id="UP000289886">
    <property type="component" value="Unassembled WGS sequence"/>
</dbReference>
<feature type="coiled-coil region" evidence="1">
    <location>
        <begin position="393"/>
        <end position="441"/>
    </location>
</feature>
<feature type="region of interest" description="Disordered" evidence="2">
    <location>
        <begin position="213"/>
        <end position="302"/>
    </location>
</feature>
<gene>
    <name evidence="3" type="ORF">EOD39_18956</name>
</gene>
<feature type="region of interest" description="Disordered" evidence="2">
    <location>
        <begin position="540"/>
        <end position="561"/>
    </location>
</feature>
<accession>A0A444UZL8</accession>
<dbReference type="InterPro" id="IPR031974">
    <property type="entry name" value="PDCD7"/>
</dbReference>
<dbReference type="InterPro" id="IPR052831">
    <property type="entry name" value="Apoptosis_promoter"/>
</dbReference>
<feature type="compositionally biased region" description="Basic and acidic residues" evidence="2">
    <location>
        <begin position="544"/>
        <end position="561"/>
    </location>
</feature>
<keyword evidence="4" id="KW-1185">Reference proteome</keyword>
<evidence type="ECO:0000313" key="3">
    <source>
        <dbReference type="EMBL" id="RXM93548.1"/>
    </source>
</evidence>
<comment type="caution">
    <text evidence="3">The sequence shown here is derived from an EMBL/GenBank/DDBJ whole genome shotgun (WGS) entry which is preliminary data.</text>
</comment>
<organism evidence="3 4">
    <name type="scientific">Acipenser ruthenus</name>
    <name type="common">Sterlet sturgeon</name>
    <dbReference type="NCBI Taxonomy" id="7906"/>
    <lineage>
        <taxon>Eukaryota</taxon>
        <taxon>Metazoa</taxon>
        <taxon>Chordata</taxon>
        <taxon>Craniata</taxon>
        <taxon>Vertebrata</taxon>
        <taxon>Euteleostomi</taxon>
        <taxon>Actinopterygii</taxon>
        <taxon>Chondrostei</taxon>
        <taxon>Acipenseriformes</taxon>
        <taxon>Acipenseridae</taxon>
        <taxon>Acipenser</taxon>
    </lineage>
</organism>
<sequence>MERPAPFQQDQYFSARPPQQQQPPPNPEFPNQESAAHFFNSGTRGDMLPRNRTSAGLDLSMHGAFQRSELQNPGEIHGSGAGGSFWPRQDVYRHQQQLHHRDPRFTPNESDRSAALQPLPYGSPFYHQQGANASNPGAHGTIDLSKTLHPAFSEIPGQSGPDQMSQGVGKAPQIEFSYRQQPPTVSGCQGNLWQPNNNYSTQMQTQFGDPRYNRAHRDDPSSYGNIGPFHSQSGPAIPNNSNYQRHHHPEASQYNFSESTLSEHHRGQQEMHWHWKETSTTSRHQKDFVAQPDSEARQAQQDQQWIAKFLSKRKRKVSKESCPKQSERTPLVSEARDAVYSAARLVSELTRMCQVLKQNVENESLWSESYVKALAVKKELQEKLKTLDDPVYIEDVKKKLARIRKKRSRLQRKKREQALEKQEEEARAAEREAQIDKWRMKCVQQVEEKKREQELKAAADSVLSEVRKKQADSKRMMDILRSLEKLRKLRKEAVARKGIHPEATADEAFEQQVAVLRKVIVKRTVVYDAEEKALRVMLEGEQEEERKRELERKHKKEKEKVLQRKRHVESMLFGNSAEMHPEHPLRPFRHYYLQAEHSLHALMQIRRDWECFLVPADHPDGSFIPQGWVLPVPPSNDVWATALEKPD</sequence>
<evidence type="ECO:0000256" key="2">
    <source>
        <dbReference type="SAM" id="MobiDB-lite"/>
    </source>
</evidence>
<dbReference type="EMBL" id="SCEB01004439">
    <property type="protein sequence ID" value="RXM93548.1"/>
    <property type="molecule type" value="Genomic_DNA"/>
</dbReference>
<dbReference type="Pfam" id="PF16021">
    <property type="entry name" value="PDCD7"/>
    <property type="match status" value="1"/>
</dbReference>
<dbReference type="GO" id="GO:0005689">
    <property type="term" value="C:U12-type spliceosomal complex"/>
    <property type="evidence" value="ECO:0007669"/>
    <property type="project" value="TreeGrafter"/>
</dbReference>
<feature type="compositionally biased region" description="Basic and acidic residues" evidence="2">
    <location>
        <begin position="261"/>
        <end position="277"/>
    </location>
</feature>
<evidence type="ECO:0000313" key="4">
    <source>
        <dbReference type="Proteomes" id="UP000289886"/>
    </source>
</evidence>
<dbReference type="PANTHER" id="PTHR48190">
    <property type="entry name" value="PROGRAMMED CELL DEATH PROTEIN 7"/>
    <property type="match status" value="1"/>
</dbReference>
<evidence type="ECO:0000256" key="1">
    <source>
        <dbReference type="SAM" id="Coils"/>
    </source>
</evidence>
<feature type="region of interest" description="Disordered" evidence="2">
    <location>
        <begin position="1"/>
        <end position="52"/>
    </location>
</feature>
<reference evidence="3 4" key="1">
    <citation type="submission" date="2019-01" db="EMBL/GenBank/DDBJ databases">
        <title>Draft Genome and Complete Hox-Cluster Characterization of the Sterlet Sturgeon (Acipenser ruthenus).</title>
        <authorList>
            <person name="Wei Q."/>
        </authorList>
    </citation>
    <scope>NUCLEOTIDE SEQUENCE [LARGE SCALE GENOMIC DNA]</scope>
    <source>
        <strain evidence="3">WHYD16114868_AA</strain>
        <tissue evidence="3">Blood</tissue>
    </source>
</reference>
<dbReference type="PANTHER" id="PTHR48190:SF2">
    <property type="entry name" value="PROGRAMMED CELL DEATH PROTEIN 7"/>
    <property type="match status" value="1"/>
</dbReference>
<keyword evidence="1" id="KW-0175">Coiled coil</keyword>
<name>A0A444UZL8_ACIRT</name>